<evidence type="ECO:0000313" key="2">
    <source>
        <dbReference type="EMBL" id="RFT68781.1"/>
    </source>
</evidence>
<dbReference type="STRING" id="1405.B7492_21160"/>
<sequence length="172" mass="20028">MDGEHKFYNISERHMDFETVFTRICTFIERNPCNLYRLSIGTDSQAHHKDTRFITAIHIHRVGKGAWGCLHHRSIREKPTTLRGKIYLETQFSQEIAYLFTPNHMQRIWDLLHPYGQEGAGFIMEIHLDIGNDGLTKEFISDMTMKIKAMGLTAKIKPDAYAAFSYANRYTK</sequence>
<evidence type="ECO:0000313" key="4">
    <source>
        <dbReference type="Proteomes" id="UP000264294"/>
    </source>
</evidence>
<dbReference type="Proteomes" id="UP000029389">
    <property type="component" value="Unassembled WGS sequence"/>
</dbReference>
<organism evidence="1 3">
    <name type="scientific">Bacillus clarus</name>
    <dbReference type="NCBI Taxonomy" id="2338372"/>
    <lineage>
        <taxon>Bacteria</taxon>
        <taxon>Bacillati</taxon>
        <taxon>Bacillota</taxon>
        <taxon>Bacilli</taxon>
        <taxon>Bacillales</taxon>
        <taxon>Bacillaceae</taxon>
        <taxon>Bacillus</taxon>
        <taxon>Bacillus cereus group</taxon>
    </lineage>
</organism>
<evidence type="ECO:0000313" key="3">
    <source>
        <dbReference type="Proteomes" id="UP000029389"/>
    </source>
</evidence>
<name>A0A090ZE42_9BACI</name>
<dbReference type="InterPro" id="IPR007405">
    <property type="entry name" value="Phage_KVP40_Orf299"/>
</dbReference>
<reference evidence="2 4" key="2">
    <citation type="submission" date="2018-08" db="EMBL/GenBank/DDBJ databases">
        <title>Bacillus clarus sp. nov. strain PS00077A.</title>
        <authorList>
            <person name="Mendez Acevedo M."/>
            <person name="Carroll L."/>
            <person name="Mukherjee M."/>
            <person name="Wiedmann M."/>
            <person name="Kovac J."/>
        </authorList>
    </citation>
    <scope>NUCLEOTIDE SEQUENCE [LARGE SCALE GENOMIC DNA]</scope>
    <source>
        <strain evidence="2 4">PS00077A</strain>
    </source>
</reference>
<dbReference type="AlphaFoldDB" id="A0A090ZE42"/>
<proteinExistence type="predicted"/>
<dbReference type="PATRIC" id="fig|1405.8.peg.1147"/>
<dbReference type="Pfam" id="PF04308">
    <property type="entry name" value="RNaseH_like"/>
    <property type="match status" value="1"/>
</dbReference>
<protein>
    <submittedName>
        <fullName evidence="1">Uncharacterized protein</fullName>
    </submittedName>
</protein>
<dbReference type="PANTHER" id="PTHR39961:SF1">
    <property type="entry name" value="DUF458 DOMAIN-CONTAINING PROTEIN"/>
    <property type="match status" value="1"/>
</dbReference>
<dbReference type="RefSeq" id="WP_042979562.1">
    <property type="nucleotide sequence ID" value="NZ_JMQC01000008.1"/>
</dbReference>
<accession>A0A090ZE42</accession>
<reference evidence="1 3" key="1">
    <citation type="submission" date="2014-04" db="EMBL/GenBank/DDBJ databases">
        <authorList>
            <person name="Bishop-Lilly K.A."/>
            <person name="Broomall S.M."/>
            <person name="Chain P.S."/>
            <person name="Chertkov O."/>
            <person name="Coyne S.R."/>
            <person name="Daligault H.E."/>
            <person name="Davenport K.W."/>
            <person name="Erkkila T."/>
            <person name="Frey K.G."/>
            <person name="Gibbons H.S."/>
            <person name="Gu W."/>
            <person name="Jaissle J."/>
            <person name="Johnson S.L."/>
            <person name="Koroleva G.I."/>
            <person name="Ladner J.T."/>
            <person name="Lo C.-C."/>
            <person name="Minogue T.D."/>
            <person name="Munk C."/>
            <person name="Palacios G.F."/>
            <person name="Redden C.L."/>
            <person name="Rosenzweig C.N."/>
            <person name="Scholz M.B."/>
            <person name="Teshima H."/>
            <person name="Xu Y."/>
        </authorList>
    </citation>
    <scope>NUCLEOTIDE SEQUENCE [LARGE SCALE GENOMIC DNA]</scope>
    <source>
        <strain evidence="1 3">BHP</strain>
    </source>
</reference>
<dbReference type="Proteomes" id="UP000264294">
    <property type="component" value="Unassembled WGS sequence"/>
</dbReference>
<dbReference type="EMBL" id="JMQC01000008">
    <property type="protein sequence ID" value="KFN02516.1"/>
    <property type="molecule type" value="Genomic_DNA"/>
</dbReference>
<gene>
    <name evidence="2" type="ORF">D0U04_00960</name>
    <name evidence="1" type="ORF">DJ93_972</name>
</gene>
<keyword evidence="4" id="KW-1185">Reference proteome</keyword>
<dbReference type="EMBL" id="QVOD01000001">
    <property type="protein sequence ID" value="RFT68781.1"/>
    <property type="molecule type" value="Genomic_DNA"/>
</dbReference>
<evidence type="ECO:0000313" key="1">
    <source>
        <dbReference type="EMBL" id="KFN02516.1"/>
    </source>
</evidence>
<comment type="caution">
    <text evidence="1">The sequence shown here is derived from an EMBL/GenBank/DDBJ whole genome shotgun (WGS) entry which is preliminary data.</text>
</comment>
<dbReference type="PANTHER" id="PTHR39961">
    <property type="entry name" value="HYPOTHETICAL CYTOSOLIC PROTEIN"/>
    <property type="match status" value="1"/>
</dbReference>